<keyword evidence="5 8" id="KW-0812">Transmembrane</keyword>
<feature type="transmembrane region" description="Helical" evidence="8">
    <location>
        <begin position="138"/>
        <end position="157"/>
    </location>
</feature>
<feature type="transmembrane region" description="Helical" evidence="8">
    <location>
        <begin position="96"/>
        <end position="118"/>
    </location>
</feature>
<evidence type="ECO:0000313" key="11">
    <source>
        <dbReference type="Proteomes" id="UP001466331"/>
    </source>
</evidence>
<reference evidence="10 11" key="1">
    <citation type="submission" date="2024-03" db="EMBL/GenBank/DDBJ databases">
        <title>Ignisphaera cupida sp. nov., a hyperthermophilic hydrolytic archaeon from a hot spring of Kamchatka, and proposal of Ignisphaeraceae fam. nov.</title>
        <authorList>
            <person name="Podosokorskaya O.A."/>
            <person name="Elcheninov A.G."/>
            <person name="Maltseva A.I."/>
            <person name="Zayulina K.S."/>
            <person name="Novikov A."/>
            <person name="Merkel A.Y."/>
        </authorList>
    </citation>
    <scope>NUCLEOTIDE SEQUENCE [LARGE SCALE GENOMIC DNA]</scope>
    <source>
        <strain evidence="10 11">38H-sp</strain>
    </source>
</reference>
<gene>
    <name evidence="10" type="ORF">WKV44_03145</name>
</gene>
<dbReference type="Pfam" id="PF03600">
    <property type="entry name" value="CitMHS"/>
    <property type="match status" value="1"/>
</dbReference>
<evidence type="ECO:0000256" key="8">
    <source>
        <dbReference type="SAM" id="Phobius"/>
    </source>
</evidence>
<evidence type="ECO:0000256" key="3">
    <source>
        <dbReference type="ARBA" id="ARBA00022448"/>
    </source>
</evidence>
<evidence type="ECO:0000256" key="2">
    <source>
        <dbReference type="ARBA" id="ARBA00009843"/>
    </source>
</evidence>
<dbReference type="RefSeq" id="WP_420068981.1">
    <property type="nucleotide sequence ID" value="NZ_JBCHKQ010000001.1"/>
</dbReference>
<feature type="transmembrane region" description="Helical" evidence="8">
    <location>
        <begin position="317"/>
        <end position="337"/>
    </location>
</feature>
<feature type="transmembrane region" description="Helical" evidence="8">
    <location>
        <begin position="395"/>
        <end position="412"/>
    </location>
</feature>
<evidence type="ECO:0000256" key="1">
    <source>
        <dbReference type="ARBA" id="ARBA00004651"/>
    </source>
</evidence>
<feature type="transmembrane region" description="Helical" evidence="8">
    <location>
        <begin position="33"/>
        <end position="50"/>
    </location>
</feature>
<comment type="subcellular location">
    <subcellularLocation>
        <location evidence="1">Cell membrane</location>
        <topology evidence="1">Multi-pass membrane protein</topology>
    </subcellularLocation>
</comment>
<protein>
    <submittedName>
        <fullName evidence="10">SLC13 family permease</fullName>
    </submittedName>
</protein>
<evidence type="ECO:0000256" key="6">
    <source>
        <dbReference type="ARBA" id="ARBA00022989"/>
    </source>
</evidence>
<name>A0ABU9UA33_9SPIR</name>
<keyword evidence="3" id="KW-0813">Transport</keyword>
<dbReference type="EMBL" id="JBCHKQ010000001">
    <property type="protein sequence ID" value="MEM5947533.1"/>
    <property type="molecule type" value="Genomic_DNA"/>
</dbReference>
<feature type="domain" description="Citrate transporter-like" evidence="9">
    <location>
        <begin position="16"/>
        <end position="353"/>
    </location>
</feature>
<feature type="transmembrane region" description="Helical" evidence="8">
    <location>
        <begin position="177"/>
        <end position="199"/>
    </location>
</feature>
<evidence type="ECO:0000259" key="9">
    <source>
        <dbReference type="Pfam" id="PF03600"/>
    </source>
</evidence>
<comment type="similarity">
    <text evidence="2">Belongs to the CitM (TC 2.A.11) transporter family.</text>
</comment>
<evidence type="ECO:0000256" key="5">
    <source>
        <dbReference type="ARBA" id="ARBA00022692"/>
    </source>
</evidence>
<keyword evidence="4" id="KW-1003">Cell membrane</keyword>
<feature type="transmembrane region" description="Helical" evidence="8">
    <location>
        <begin position="6"/>
        <end position="21"/>
    </location>
</feature>
<feature type="transmembrane region" description="Helical" evidence="8">
    <location>
        <begin position="62"/>
        <end position="84"/>
    </location>
</feature>
<dbReference type="InterPro" id="IPR000802">
    <property type="entry name" value="Arsenical_pump_ArsB"/>
</dbReference>
<organism evidence="10 11">
    <name type="scientific">Rarispira pelagica</name>
    <dbReference type="NCBI Taxonomy" id="3141764"/>
    <lineage>
        <taxon>Bacteria</taxon>
        <taxon>Pseudomonadati</taxon>
        <taxon>Spirochaetota</taxon>
        <taxon>Spirochaetia</taxon>
        <taxon>Winmispirales</taxon>
        <taxon>Winmispiraceae</taxon>
        <taxon>Rarispira</taxon>
    </lineage>
</organism>
<feature type="transmembrane region" description="Helical" evidence="8">
    <location>
        <begin position="349"/>
        <end position="375"/>
    </location>
</feature>
<evidence type="ECO:0000256" key="4">
    <source>
        <dbReference type="ARBA" id="ARBA00022475"/>
    </source>
</evidence>
<feature type="transmembrane region" description="Helical" evidence="8">
    <location>
        <begin position="224"/>
        <end position="257"/>
    </location>
</feature>
<accession>A0ABU9UA33</accession>
<proteinExistence type="inferred from homology"/>
<sequence>MENINWIGIIIFFLTYVLISFRRLSWLKLDRPAAVLLGAIAVVGFGVLNTKEALAAVNGETILLLFGVMGIGAFLAIDGFFDNLESFLTSRFSNRVWLISAIIWGSGILSAFITNDAVCLLGTPLVIKLIKKHNLPPLPFLLALATSANTGSVATLVGNPQNMLVGVLSNISYKEYLFVGAPIAAIALIINNILLVFAFRKDLVGFSILRGHKMSVQFSNKKGYIVTIGIIIVMSIAYIAGAELAWTAPAGLVILMLIHKKESHKIWEAMDWSLLLFFAGLFIVVEAFNRSGAPDWLFAHFPIIVGNSTDFFSWLKISTIFLAGSNIVSNVPFIILVKDQLLSQPDSNALWVLLAVVSTFAGNLVLMGSAANVIVAEKARELGGIGFMDHLKVGLPLGILTTFIGTVWIYCFF</sequence>
<keyword evidence="6 8" id="KW-1133">Transmembrane helix</keyword>
<evidence type="ECO:0000313" key="10">
    <source>
        <dbReference type="EMBL" id="MEM5947533.1"/>
    </source>
</evidence>
<keyword evidence="11" id="KW-1185">Reference proteome</keyword>
<evidence type="ECO:0000256" key="7">
    <source>
        <dbReference type="ARBA" id="ARBA00023136"/>
    </source>
</evidence>
<comment type="caution">
    <text evidence="10">The sequence shown here is derived from an EMBL/GenBank/DDBJ whole genome shotgun (WGS) entry which is preliminary data.</text>
</comment>
<dbReference type="InterPro" id="IPR004680">
    <property type="entry name" value="Cit_transptr-like_dom"/>
</dbReference>
<dbReference type="Proteomes" id="UP001466331">
    <property type="component" value="Unassembled WGS sequence"/>
</dbReference>
<dbReference type="PANTHER" id="PTHR43302">
    <property type="entry name" value="TRANSPORTER ARSB-RELATED"/>
    <property type="match status" value="1"/>
</dbReference>
<dbReference type="PRINTS" id="PR00758">
    <property type="entry name" value="ARSENICPUMP"/>
</dbReference>
<keyword evidence="7 8" id="KW-0472">Membrane</keyword>
<dbReference type="PANTHER" id="PTHR43302:SF5">
    <property type="entry name" value="TRANSPORTER ARSB-RELATED"/>
    <property type="match status" value="1"/>
</dbReference>
<feature type="transmembrane region" description="Helical" evidence="8">
    <location>
        <begin position="269"/>
        <end position="288"/>
    </location>
</feature>